<keyword evidence="4 12" id="KW-0255">Endonuclease</keyword>
<dbReference type="InterPro" id="IPR028629">
    <property type="entry name" value="Cas9"/>
</dbReference>
<evidence type="ECO:0000313" key="15">
    <source>
        <dbReference type="EMBL" id="HIZ32132.1"/>
    </source>
</evidence>
<evidence type="ECO:0000256" key="10">
    <source>
        <dbReference type="ARBA" id="ARBA00023211"/>
    </source>
</evidence>
<dbReference type="EC" id="3.1.-.-" evidence="12"/>
<evidence type="ECO:0000256" key="7">
    <source>
        <dbReference type="ARBA" id="ARBA00022884"/>
    </source>
</evidence>
<dbReference type="Proteomes" id="UP000824028">
    <property type="component" value="Unassembled WGS sequence"/>
</dbReference>
<dbReference type="GO" id="GO:0046872">
    <property type="term" value="F:metal ion binding"/>
    <property type="evidence" value="ECO:0007669"/>
    <property type="project" value="UniProtKB-UniRule"/>
</dbReference>
<feature type="domain" description="HNH Cas9-type" evidence="14">
    <location>
        <begin position="684"/>
        <end position="851"/>
    </location>
</feature>
<feature type="binding site" evidence="12">
    <location>
        <position position="683"/>
    </location>
    <ligand>
        <name>Mg(2+)</name>
        <dbReference type="ChEBI" id="CHEBI:18420"/>
        <label>1</label>
    </ligand>
</feature>
<comment type="similarity">
    <text evidence="12">Belongs to the CRISPR-associated Cas9 family.</text>
</comment>
<reference evidence="15" key="1">
    <citation type="journal article" date="2021" name="PeerJ">
        <title>Extensive microbial diversity within the chicken gut microbiome revealed by metagenomics and culture.</title>
        <authorList>
            <person name="Gilroy R."/>
            <person name="Ravi A."/>
            <person name="Getino M."/>
            <person name="Pursley I."/>
            <person name="Horton D.L."/>
            <person name="Alikhan N.F."/>
            <person name="Baker D."/>
            <person name="Gharbi K."/>
            <person name="Hall N."/>
            <person name="Watson M."/>
            <person name="Adriaenssens E.M."/>
            <person name="Foster-Nyarko E."/>
            <person name="Jarju S."/>
            <person name="Secka A."/>
            <person name="Antonio M."/>
            <person name="Oren A."/>
            <person name="Chaudhuri R.R."/>
            <person name="La Ragione R."/>
            <person name="Hildebrand F."/>
            <person name="Pallen M.J."/>
        </authorList>
    </citation>
    <scope>NUCLEOTIDE SEQUENCE</scope>
    <source>
        <strain evidence="15">ChiHjej9B8-1298</strain>
    </source>
</reference>
<evidence type="ECO:0000256" key="9">
    <source>
        <dbReference type="ARBA" id="ARBA00023125"/>
    </source>
</evidence>
<feature type="active site" description="For RuvC-like nuclease domain" evidence="12">
    <location>
        <position position="8"/>
    </location>
</feature>
<feature type="coiled-coil region" evidence="13">
    <location>
        <begin position="681"/>
        <end position="708"/>
    </location>
</feature>
<feature type="active site" description="Proton acceptor for HNH nuclease domain" evidence="12">
    <location>
        <position position="767"/>
    </location>
</feature>
<dbReference type="PROSITE" id="PS51749">
    <property type="entry name" value="HNH_CAS9"/>
    <property type="match status" value="1"/>
</dbReference>
<feature type="binding site" evidence="12">
    <location>
        <position position="687"/>
    </location>
    <ligand>
        <name>Mg(2+)</name>
        <dbReference type="ChEBI" id="CHEBI:18420"/>
        <label>1</label>
    </ligand>
</feature>
<keyword evidence="5 12" id="KW-0378">Hydrolase</keyword>
<reference evidence="15" key="2">
    <citation type="submission" date="2021-04" db="EMBL/GenBank/DDBJ databases">
        <authorList>
            <person name="Gilroy R."/>
        </authorList>
    </citation>
    <scope>NUCLEOTIDE SEQUENCE</scope>
    <source>
        <strain evidence="15">ChiHjej9B8-1298</strain>
    </source>
</reference>
<keyword evidence="3 12" id="KW-0479">Metal-binding</keyword>
<evidence type="ECO:0000256" key="3">
    <source>
        <dbReference type="ARBA" id="ARBA00022723"/>
    </source>
</evidence>
<sequence>MKKILGLDLGIGSTGWALVNEAEESGERSSILGMGVRVNPLTVDEQQNFEKGKSITTNADRTQKRSMRRNLQRYKLRRSALIEILREYGWINADTLLYECGNRSTFETYRLRAKAASGEISLEQFARVLLMINKKRGYKSSRKAKSQEEGQIIDGMTIAKELYDNGLTPGEYVYARLLAQKKYIPSFYRSDLLEEFDRIWTYQSQFYPAILTDSFKESVRGKSNRVTAMVFREQYGVYASEVKGKDKRLNLYALRSSALKGQLEIADVATVLCEVNAAITNSSGYLGEISDRSKTLHFNHQTVGQYLMAQLDKDSSKSLKNKVFYRQDYLDEFETIWETQARFHPELTPQRKKDIRDVVIFYQRALKSQKGLVACCELESRTLIYMKDGQSHTITVSPKVCPKSSFLFQEFKIWQVLNDLLIYNVDTGEKRPLDAEEKAALYAELSVKKSLSKTEAQKVLFLNSKVWELNRDKIEGNVTQAALFAAYQTIIAMSGHGEYDFSKKSACQIREIVEGVFGGLGFNTSVLDFDALLPRKEMEKQDAFRLWHLLYSYDDGKAKAGIGGLVEKIAALLHCEKEYAKVLADVTFPSDYGSLSAKAIRKILPYMREGMQYSAACEAAGYRHSKRSLTVEELKNKECKDHLPLLPRNSLRNPVVERILNQMINVVNQVVEAYGKPDEIRVEMARELKKTRKEREQMTADIGKATAEHERIKVLLQSEFGISHVSRNDIIRYKLYEELKGNGYKTLYSKTYVPREKLFSKEFDIEHIIPQARMFDDSFSNKTLEARAANIEKSDLTAIDYVERKYGTEGVMDYKKQVDDLWKSGAISRSKRTKLLMKTDEIPSDFLNRDLSDTQYIARKAREILEELAPVVTATTGAVTDRLREDWGLIDVLQELNWDKYDKLGLTEEWPDKDGRHIRRIKDWTKRNDHRHHAMDALVIAFTKPSYIQYLNNMNARSDKSGSIYGIEQKELFRDAHNKLRFKAPFVNFRNEAKEHLEHILVSVKAKNKVVTRNMNKSKRKLGGTLNIVQLTPRGQLHNETVYGSIQRYVVVYEKVGGNFGYEQISCVCNRKFREALLRRLDAFGGDAKKAFAGKNSLDKNPLYLEDNHTMVPSKVKTVRLETIYTTRNIVGPKLNVDKVVDKRIRELLKQRLLAYGNDPNKAFVNLDENPIWLNEEKRIAVKRVTVTGVSTVVALHDKKDVAGNLILDEAGQKQPVDFVSTNNNHHVAIFCDASGNWQEHIVSFYEAVERANQHLSIIDKEYNKEEGWQFLFTMKQNEYFVFPNPATGFNPEEMDLMNPENYDQISPNLFRVQALTAKDYKFRHHLETTVVDNNGLRDITWKRIRNENGLKGTVKVRVNHIGQIVAVGEY</sequence>
<name>A0A9D2E796_9BACE</name>
<evidence type="ECO:0000259" key="14">
    <source>
        <dbReference type="PROSITE" id="PS51749"/>
    </source>
</evidence>
<feature type="binding site" evidence="12">
    <location>
        <position position="933"/>
    </location>
    <ligand>
        <name>Mg(2+)</name>
        <dbReference type="ChEBI" id="CHEBI:18420"/>
        <label>2</label>
    </ligand>
</feature>
<dbReference type="GO" id="GO:0043571">
    <property type="term" value="P:maintenance of CRISPR repeat elements"/>
    <property type="evidence" value="ECO:0007669"/>
    <property type="project" value="UniProtKB-UniRule"/>
</dbReference>
<dbReference type="EMBL" id="DXBX01000008">
    <property type="protein sequence ID" value="HIZ32132.1"/>
    <property type="molecule type" value="Genomic_DNA"/>
</dbReference>
<dbReference type="InterPro" id="IPR041383">
    <property type="entry name" value="RuvC_III"/>
</dbReference>
<evidence type="ECO:0000256" key="5">
    <source>
        <dbReference type="ARBA" id="ARBA00022801"/>
    </source>
</evidence>
<proteinExistence type="inferred from homology"/>
<comment type="caution">
    <text evidence="15">The sequence shown here is derived from an EMBL/GenBank/DDBJ whole genome shotgun (WGS) entry which is preliminary data.</text>
</comment>
<gene>
    <name evidence="12 15" type="primary">cas9</name>
    <name evidence="15" type="ORF">H9814_01095</name>
</gene>
<dbReference type="GO" id="GO:0004519">
    <property type="term" value="F:endonuclease activity"/>
    <property type="evidence" value="ECO:0007669"/>
    <property type="project" value="UniProtKB-UniRule"/>
</dbReference>
<feature type="binding site" evidence="12">
    <location>
        <position position="8"/>
    </location>
    <ligand>
        <name>Mg(2+)</name>
        <dbReference type="ChEBI" id="CHEBI:18420"/>
        <label>1</label>
    </ligand>
</feature>
<protein>
    <recommendedName>
        <fullName evidence="12">CRISPR-associated endonuclease Cas9</fullName>
        <ecNumber evidence="12">3.1.-.-</ecNumber>
    </recommendedName>
</protein>
<comment type="cofactor">
    <cofactor evidence="1 12">
        <name>Mg(2+)</name>
        <dbReference type="ChEBI" id="CHEBI:18420"/>
    </cofactor>
</comment>
<dbReference type="NCBIfam" id="TIGR01865">
    <property type="entry name" value="cas_Csn1"/>
    <property type="match status" value="2"/>
</dbReference>
<organism evidence="15 16">
    <name type="scientific">Candidatus Bacteroides merdigallinarum</name>
    <dbReference type="NCBI Taxonomy" id="2838473"/>
    <lineage>
        <taxon>Bacteria</taxon>
        <taxon>Pseudomonadati</taxon>
        <taxon>Bacteroidota</taxon>
        <taxon>Bacteroidia</taxon>
        <taxon>Bacteroidales</taxon>
        <taxon>Bacteroidaceae</taxon>
        <taxon>Bacteroides</taxon>
    </lineage>
</organism>
<dbReference type="GO" id="GO:0003723">
    <property type="term" value="F:RNA binding"/>
    <property type="evidence" value="ECO:0007669"/>
    <property type="project" value="UniProtKB-UniRule"/>
</dbReference>
<dbReference type="GO" id="GO:0016787">
    <property type="term" value="F:hydrolase activity"/>
    <property type="evidence" value="ECO:0007669"/>
    <property type="project" value="UniProtKB-KW"/>
</dbReference>
<dbReference type="InterPro" id="IPR003615">
    <property type="entry name" value="HNH_nuc"/>
</dbReference>
<keyword evidence="13" id="KW-0175">Coiled coil</keyword>
<dbReference type="GO" id="GO:0003677">
    <property type="term" value="F:DNA binding"/>
    <property type="evidence" value="ECO:0007669"/>
    <property type="project" value="UniProtKB-UniRule"/>
</dbReference>
<dbReference type="HAMAP" id="MF_01480">
    <property type="entry name" value="Cas9"/>
    <property type="match status" value="1"/>
</dbReference>
<keyword evidence="8 12" id="KW-0051">Antiviral defense</keyword>
<dbReference type="Pfam" id="PF13395">
    <property type="entry name" value="HNH_4"/>
    <property type="match status" value="1"/>
</dbReference>
<evidence type="ECO:0000313" key="16">
    <source>
        <dbReference type="Proteomes" id="UP000824028"/>
    </source>
</evidence>
<feature type="binding site" evidence="12">
    <location>
        <position position="687"/>
    </location>
    <ligand>
        <name>Mg(2+)</name>
        <dbReference type="ChEBI" id="CHEBI:18420"/>
        <label>2</label>
    </ligand>
</feature>
<evidence type="ECO:0000256" key="11">
    <source>
        <dbReference type="ARBA" id="ARBA00046380"/>
    </source>
</evidence>
<keyword evidence="7 12" id="KW-0694">RNA-binding</keyword>
<comment type="function">
    <text evidence="12">CRISPR (clustered regularly interspaced short palindromic repeat) is an adaptive immune system that provides protection against mobile genetic elements (viruses, transposable elements and conjugative plasmids). CRISPR clusters contain spacers, sequences complementary to antecedent mobile elements, and target invading nucleic acids. CRISPR clusters are transcribed and processed into CRISPR RNA (crRNA). In type II CRISPR systems correct processing of pre-crRNA requires a trans-encoded small RNA (tracrRNA), endogenous ribonuclease 3 (rnc) and this protein. The tracrRNA serves as a guide for ribonuclease 3-aided processing of pre-crRNA. Subsequently Cas9/crRNA/tracrRNA endonucleolytically cleaves linear or circular dsDNA target complementary to the spacer; Cas9 is inactive in the absence of the 2 guide RNAs (gRNA). Cas9 recognizes the protospacer adjacent motif (PAM) in the CRISPR repeat sequences to help distinguish self versus nonself, as targets within the bacterial CRISPR locus do not have PAMs. PAM recognition is also required for catalytic activity.</text>
</comment>
<evidence type="ECO:0000256" key="12">
    <source>
        <dbReference type="HAMAP-Rule" id="MF_01480"/>
    </source>
</evidence>
<evidence type="ECO:0000256" key="1">
    <source>
        <dbReference type="ARBA" id="ARBA00001946"/>
    </source>
</evidence>
<evidence type="ECO:0000256" key="6">
    <source>
        <dbReference type="ARBA" id="ARBA00022842"/>
    </source>
</evidence>
<keyword evidence="2 12" id="KW-0540">Nuclease</keyword>
<evidence type="ECO:0000256" key="2">
    <source>
        <dbReference type="ARBA" id="ARBA00022722"/>
    </source>
</evidence>
<keyword evidence="6 12" id="KW-0460">Magnesium</keyword>
<comment type="subunit">
    <text evidence="11 12">Monomer. Binds crRNA and tracrRNA.</text>
</comment>
<dbReference type="GO" id="GO:0051607">
    <property type="term" value="P:defense response to virus"/>
    <property type="evidence" value="ECO:0007669"/>
    <property type="project" value="UniProtKB-UniRule"/>
</dbReference>
<keyword evidence="9 12" id="KW-0238">DNA-binding</keyword>
<dbReference type="Pfam" id="PF18541">
    <property type="entry name" value="RuvC_III"/>
    <property type="match status" value="1"/>
</dbReference>
<dbReference type="InterPro" id="IPR036397">
    <property type="entry name" value="RNaseH_sf"/>
</dbReference>
<feature type="binding site" evidence="12">
    <location>
        <position position="8"/>
    </location>
    <ligand>
        <name>Mg(2+)</name>
        <dbReference type="ChEBI" id="CHEBI:18420"/>
        <label>2</label>
    </ligand>
</feature>
<dbReference type="Gene3D" id="3.30.420.10">
    <property type="entry name" value="Ribonuclease H-like superfamily/Ribonuclease H"/>
    <property type="match status" value="3"/>
</dbReference>
<accession>A0A9D2E796</accession>
<evidence type="ECO:0000256" key="8">
    <source>
        <dbReference type="ARBA" id="ARBA00023118"/>
    </source>
</evidence>
<dbReference type="InterPro" id="IPR033114">
    <property type="entry name" value="HNH_CAS9"/>
</dbReference>
<comment type="domain">
    <text evidence="12">Has 2 endonuclease domains. The discontinuous RuvC-like domain cleaves the target DNA noncomplementary to crRNA while the HNH nuclease domain cleaves the target DNA complementary to crRNA.</text>
</comment>
<keyword evidence="10" id="KW-0464">Manganese</keyword>
<evidence type="ECO:0000256" key="4">
    <source>
        <dbReference type="ARBA" id="ARBA00022759"/>
    </source>
</evidence>
<evidence type="ECO:0000256" key="13">
    <source>
        <dbReference type="SAM" id="Coils"/>
    </source>
</evidence>